<evidence type="ECO:0000256" key="1">
    <source>
        <dbReference type="ARBA" id="ARBA00022801"/>
    </source>
</evidence>
<dbReference type="InterPro" id="IPR001650">
    <property type="entry name" value="Helicase_C-like"/>
</dbReference>
<keyword evidence="4" id="KW-0347">Helicase</keyword>
<reference evidence="4 5" key="1">
    <citation type="submission" date="2024-10" db="EMBL/GenBank/DDBJ databases">
        <title>The Natural Products Discovery Center: Release of the First 8490 Sequenced Strains for Exploring Actinobacteria Biosynthetic Diversity.</title>
        <authorList>
            <person name="Kalkreuter E."/>
            <person name="Kautsar S.A."/>
            <person name="Yang D."/>
            <person name="Bader C.D."/>
            <person name="Teijaro C.N."/>
            <person name="Fluegel L."/>
            <person name="Davis C.M."/>
            <person name="Simpson J.R."/>
            <person name="Lauterbach L."/>
            <person name="Steele A.D."/>
            <person name="Gui C."/>
            <person name="Meng S."/>
            <person name="Li G."/>
            <person name="Viehrig K."/>
            <person name="Ye F."/>
            <person name="Su P."/>
            <person name="Kiefer A.F."/>
            <person name="Nichols A."/>
            <person name="Cepeda A.J."/>
            <person name="Yan W."/>
            <person name="Fan B."/>
            <person name="Jiang Y."/>
            <person name="Adhikari A."/>
            <person name="Zheng C.-J."/>
            <person name="Schuster L."/>
            <person name="Cowan T.M."/>
            <person name="Smanski M.J."/>
            <person name="Chevrette M.G."/>
            <person name="De Carvalho L.P.S."/>
            <person name="Shen B."/>
        </authorList>
    </citation>
    <scope>NUCLEOTIDE SEQUENCE [LARGE SCALE GENOMIC DNA]</scope>
    <source>
        <strain evidence="4 5">NPDC002173</strain>
    </source>
</reference>
<dbReference type="InterPro" id="IPR027417">
    <property type="entry name" value="P-loop_NTPase"/>
</dbReference>
<evidence type="ECO:0000313" key="4">
    <source>
        <dbReference type="EMBL" id="MFF3669716.1"/>
    </source>
</evidence>
<dbReference type="SMART" id="SM00490">
    <property type="entry name" value="HELICc"/>
    <property type="match status" value="1"/>
</dbReference>
<dbReference type="GO" id="GO:0016787">
    <property type="term" value="F:hydrolase activity"/>
    <property type="evidence" value="ECO:0007669"/>
    <property type="project" value="UniProtKB-KW"/>
</dbReference>
<keyword evidence="4" id="KW-0067">ATP-binding</keyword>
<name>A0ABW6SXH8_9ACTN</name>
<dbReference type="Gene3D" id="3.40.50.300">
    <property type="entry name" value="P-loop containing nucleotide triphosphate hydrolases"/>
    <property type="match status" value="1"/>
</dbReference>
<dbReference type="PROSITE" id="PS51194">
    <property type="entry name" value="HELICASE_CTER"/>
    <property type="match status" value="1"/>
</dbReference>
<dbReference type="InterPro" id="IPR000330">
    <property type="entry name" value="SNF2_N"/>
</dbReference>
<feature type="domain" description="Helicase ATP-binding" evidence="2">
    <location>
        <begin position="181"/>
        <end position="336"/>
    </location>
</feature>
<dbReference type="EC" id="3.6.4.-" evidence="4"/>
<dbReference type="GO" id="GO:0004386">
    <property type="term" value="F:helicase activity"/>
    <property type="evidence" value="ECO:0007669"/>
    <property type="project" value="UniProtKB-KW"/>
</dbReference>
<evidence type="ECO:0000313" key="5">
    <source>
        <dbReference type="Proteomes" id="UP001602013"/>
    </source>
</evidence>
<protein>
    <submittedName>
        <fullName evidence="4">DEAD/DEAH box helicase</fullName>
        <ecNumber evidence="4">3.6.4.-</ecNumber>
    </submittedName>
</protein>
<dbReference type="SMART" id="SM00487">
    <property type="entry name" value="DEXDc"/>
    <property type="match status" value="1"/>
</dbReference>
<keyword evidence="5" id="KW-1185">Reference proteome</keyword>
<gene>
    <name evidence="4" type="ORF">ACFYXI_29420</name>
</gene>
<keyword evidence="4" id="KW-0547">Nucleotide-binding</keyword>
<dbReference type="RefSeq" id="WP_387415988.1">
    <property type="nucleotide sequence ID" value="NZ_JBIASD010000023.1"/>
</dbReference>
<dbReference type="InterPro" id="IPR049730">
    <property type="entry name" value="SNF2/RAD54-like_C"/>
</dbReference>
<dbReference type="Pfam" id="PF00271">
    <property type="entry name" value="Helicase_C"/>
    <property type="match status" value="1"/>
</dbReference>
<proteinExistence type="predicted"/>
<dbReference type="PANTHER" id="PTHR10799">
    <property type="entry name" value="SNF2/RAD54 HELICASE FAMILY"/>
    <property type="match status" value="1"/>
</dbReference>
<comment type="caution">
    <text evidence="4">The sequence shown here is derived from an EMBL/GenBank/DDBJ whole genome shotgun (WGS) entry which is preliminary data.</text>
</comment>
<dbReference type="SUPFAM" id="SSF52540">
    <property type="entry name" value="P-loop containing nucleoside triphosphate hydrolases"/>
    <property type="match status" value="2"/>
</dbReference>
<dbReference type="CDD" id="cd18793">
    <property type="entry name" value="SF2_C_SNF"/>
    <property type="match status" value="1"/>
</dbReference>
<dbReference type="InterPro" id="IPR014001">
    <property type="entry name" value="Helicase_ATP-bd"/>
</dbReference>
<sequence>MPCDVEPPDLIQATFVPDENAMAWWGTGQIAAILTSHGLPAGRSATCRLAVPDRQRVIVAADVAVRLVDLDAAIPALDTLTGPDTVFGASVRAWRDALRLVGPGRANSEVSDDTAAEDTALAELAGRMPAAAHAVLNHDGTAIYSAAAMLERFRQAVLTRSELKAAAVQAELRPYQLDGVAWLRALHGGGVLADQMGLGKTLQAIGLLATRTTTRPHLVVCPVSVLGNWRRELARFAPHLPVVPYHGPRRELPETMPPGSVVVTSYSVLRTDAAALAATGWEVLVLDEAQQIKNPGSKAGQAAALLPARTRIAMTGTPVENRLEDLWALLHFTNPGLLGTRERFKQRFGVPIQQRRSATAAARLNTLVAPHLLRRTKDEVLTDLPPKQCSTVTCSLTGEQARLYRDAVDRAFAEGLGTGIGRRGRVLALLTTLKQICNHPAHFLGKDDGDLAGRSGKFDRATEMLTEIAQDQDRALVFTQYRAMGQMLSRHLGQVLDTAPIPFLHGGLSPQRRDRLVEAFQNDDHAPPILLLSLRAAGFGLNLTRAGHVVHYDRWWNPAVEDQATDRAHRIGQRRALNVHTLVTAGTIEDHIARLQERKRALSDIVAGDTEAALATLPDEQLHAILALDDDPGIG</sequence>
<dbReference type="InterPro" id="IPR038718">
    <property type="entry name" value="SNF2-like_sf"/>
</dbReference>
<dbReference type="Proteomes" id="UP001602013">
    <property type="component" value="Unassembled WGS sequence"/>
</dbReference>
<feature type="domain" description="Helicase C-terminal" evidence="3">
    <location>
        <begin position="460"/>
        <end position="618"/>
    </location>
</feature>
<keyword evidence="1 4" id="KW-0378">Hydrolase</keyword>
<evidence type="ECO:0000259" key="2">
    <source>
        <dbReference type="PROSITE" id="PS51192"/>
    </source>
</evidence>
<accession>A0ABW6SXH8</accession>
<dbReference type="Pfam" id="PF00176">
    <property type="entry name" value="SNF2-rel_dom"/>
    <property type="match status" value="1"/>
</dbReference>
<dbReference type="Gene3D" id="3.40.50.10810">
    <property type="entry name" value="Tandem AAA-ATPase domain"/>
    <property type="match status" value="1"/>
</dbReference>
<organism evidence="4 5">
    <name type="scientific">Microtetraspora malaysiensis</name>
    <dbReference type="NCBI Taxonomy" id="161358"/>
    <lineage>
        <taxon>Bacteria</taxon>
        <taxon>Bacillati</taxon>
        <taxon>Actinomycetota</taxon>
        <taxon>Actinomycetes</taxon>
        <taxon>Streptosporangiales</taxon>
        <taxon>Streptosporangiaceae</taxon>
        <taxon>Microtetraspora</taxon>
    </lineage>
</organism>
<dbReference type="EMBL" id="JBIASD010000023">
    <property type="protein sequence ID" value="MFF3669716.1"/>
    <property type="molecule type" value="Genomic_DNA"/>
</dbReference>
<dbReference type="PROSITE" id="PS51192">
    <property type="entry name" value="HELICASE_ATP_BIND_1"/>
    <property type="match status" value="1"/>
</dbReference>
<evidence type="ECO:0000259" key="3">
    <source>
        <dbReference type="PROSITE" id="PS51194"/>
    </source>
</evidence>